<dbReference type="OrthoDB" id="5839at2759"/>
<dbReference type="PANTHER" id="PTHR31051:SF1">
    <property type="entry name" value="PROTEASOME ASSEMBLY CHAPERONE 3"/>
    <property type="match status" value="1"/>
</dbReference>
<dbReference type="PANTHER" id="PTHR31051">
    <property type="entry name" value="PROTEASOME ASSEMBLY CHAPERONE 3"/>
    <property type="match status" value="1"/>
</dbReference>
<feature type="non-terminal residue" evidence="1">
    <location>
        <position position="1"/>
    </location>
</feature>
<dbReference type="Pfam" id="PF10178">
    <property type="entry name" value="PAC3"/>
    <property type="match status" value="1"/>
</dbReference>
<keyword evidence="2" id="KW-1185">Reference proteome</keyword>
<dbReference type="AlphaFoldDB" id="A0A0L0F6U3"/>
<dbReference type="InterPro" id="IPR053720">
    <property type="entry name" value="Psm_Assembly_Chaperone"/>
</dbReference>
<evidence type="ECO:0000313" key="2">
    <source>
        <dbReference type="Proteomes" id="UP000054560"/>
    </source>
</evidence>
<dbReference type="EMBL" id="KQ247964">
    <property type="protein sequence ID" value="KNC71873.1"/>
    <property type="molecule type" value="Genomic_DNA"/>
</dbReference>
<name>A0A0L0F6U3_9EUKA</name>
<accession>A0A0L0F6U3</accession>
<organism evidence="1 2">
    <name type="scientific">Sphaeroforma arctica JP610</name>
    <dbReference type="NCBI Taxonomy" id="667725"/>
    <lineage>
        <taxon>Eukaryota</taxon>
        <taxon>Ichthyosporea</taxon>
        <taxon>Ichthyophonida</taxon>
        <taxon>Sphaeroforma</taxon>
    </lineage>
</organism>
<evidence type="ECO:0000313" key="1">
    <source>
        <dbReference type="EMBL" id="KNC71873.1"/>
    </source>
</evidence>
<gene>
    <name evidence="1" type="ORF">SARC_15581</name>
</gene>
<reference evidence="1 2" key="1">
    <citation type="submission" date="2011-02" db="EMBL/GenBank/DDBJ databases">
        <title>The Genome Sequence of Sphaeroforma arctica JP610.</title>
        <authorList>
            <consortium name="The Broad Institute Genome Sequencing Platform"/>
            <person name="Russ C."/>
            <person name="Cuomo C."/>
            <person name="Young S.K."/>
            <person name="Zeng Q."/>
            <person name="Gargeya S."/>
            <person name="Alvarado L."/>
            <person name="Berlin A."/>
            <person name="Chapman S.B."/>
            <person name="Chen Z."/>
            <person name="Freedman E."/>
            <person name="Gellesch M."/>
            <person name="Goldberg J."/>
            <person name="Griggs A."/>
            <person name="Gujja S."/>
            <person name="Heilman E."/>
            <person name="Heiman D."/>
            <person name="Howarth C."/>
            <person name="Mehta T."/>
            <person name="Neiman D."/>
            <person name="Pearson M."/>
            <person name="Roberts A."/>
            <person name="Saif S."/>
            <person name="Shea T."/>
            <person name="Shenoy N."/>
            <person name="Sisk P."/>
            <person name="Stolte C."/>
            <person name="Sykes S."/>
            <person name="White J."/>
            <person name="Yandava C."/>
            <person name="Burger G."/>
            <person name="Gray M.W."/>
            <person name="Holland P.W.H."/>
            <person name="King N."/>
            <person name="Lang F.B.F."/>
            <person name="Roger A.J."/>
            <person name="Ruiz-Trillo I."/>
            <person name="Haas B."/>
            <person name="Nusbaum C."/>
            <person name="Birren B."/>
        </authorList>
    </citation>
    <scope>NUCLEOTIDE SEQUENCE [LARGE SCALE GENOMIC DNA]</scope>
    <source>
        <strain evidence="1 2">JP610</strain>
    </source>
</reference>
<proteinExistence type="predicted"/>
<sequence>QVEVTAQISPGESKLRSYNTKILLGKRDVPLYNVMAQNVLRLIGTEDEQERSLLMYLGLKDESPDMLKTITNVIAESLL</sequence>
<dbReference type="RefSeq" id="XP_014145775.1">
    <property type="nucleotide sequence ID" value="XM_014290300.1"/>
</dbReference>
<dbReference type="GO" id="GO:0043248">
    <property type="term" value="P:proteasome assembly"/>
    <property type="evidence" value="ECO:0007669"/>
    <property type="project" value="InterPro"/>
</dbReference>
<dbReference type="Proteomes" id="UP000054560">
    <property type="component" value="Unassembled WGS sequence"/>
</dbReference>
<dbReference type="GeneID" id="25916085"/>
<dbReference type="Gene3D" id="3.30.230.90">
    <property type="match status" value="1"/>
</dbReference>
<protein>
    <submittedName>
        <fullName evidence="1">Uncharacterized protein</fullName>
    </submittedName>
</protein>
<dbReference type="InterPro" id="IPR018788">
    <property type="entry name" value="Proteasome_assmbl_chp_3"/>
</dbReference>